<accession>A0ABS6JBK5</accession>
<evidence type="ECO:0000313" key="2">
    <source>
        <dbReference type="Proteomes" id="UP000784880"/>
    </source>
</evidence>
<gene>
    <name evidence="1" type="ORF">KS419_04810</name>
</gene>
<reference evidence="1 2" key="1">
    <citation type="submission" date="2021-06" db="EMBL/GenBank/DDBJ databases">
        <title>Bacillus sp. RD4P76, an endophyte from a halophyte.</title>
        <authorList>
            <person name="Sun J.-Q."/>
        </authorList>
    </citation>
    <scope>NUCLEOTIDE SEQUENCE [LARGE SCALE GENOMIC DNA]</scope>
    <source>
        <strain evidence="1 2">CGMCC 1.15917</strain>
    </source>
</reference>
<protein>
    <submittedName>
        <fullName evidence="1">Uncharacterized protein</fullName>
    </submittedName>
</protein>
<organism evidence="1 2">
    <name type="scientific">Evansella tamaricis</name>
    <dbReference type="NCBI Taxonomy" id="2069301"/>
    <lineage>
        <taxon>Bacteria</taxon>
        <taxon>Bacillati</taxon>
        <taxon>Bacillota</taxon>
        <taxon>Bacilli</taxon>
        <taxon>Bacillales</taxon>
        <taxon>Bacillaceae</taxon>
        <taxon>Evansella</taxon>
    </lineage>
</organism>
<evidence type="ECO:0000313" key="1">
    <source>
        <dbReference type="EMBL" id="MBU9711057.1"/>
    </source>
</evidence>
<proteinExistence type="predicted"/>
<dbReference type="RefSeq" id="WP_217064948.1">
    <property type="nucleotide sequence ID" value="NZ_JAHQCS010000057.1"/>
</dbReference>
<keyword evidence="2" id="KW-1185">Reference proteome</keyword>
<name>A0ABS6JBK5_9BACI</name>
<comment type="caution">
    <text evidence="1">The sequence shown here is derived from an EMBL/GenBank/DDBJ whole genome shotgun (WGS) entry which is preliminary data.</text>
</comment>
<dbReference type="Proteomes" id="UP000784880">
    <property type="component" value="Unassembled WGS sequence"/>
</dbReference>
<sequence>MQIDYTDPFLDQSITITTNEENNSLPEQTANGVYDPSYKFAALDGTWDLEDGSYALMADDGSDQVGWWGNSLSDENGEFAEPYPMITMSFFSRPINRLRAVGDSQREEWPVDFTITLYDAEDNVLHQEVVTDNDRIHWTKNITPVSAVVKLELQVHKWSHPGRVVKILELFTSIRQTYEGDDIFLISLQEERDIPDGSLPIGNISANEIEIRLNNIDRRFDAGNESSVLYQLLKANRRIQVWVGLQLLDKPGYLVDPKQDISGHAVDPQATISKDAPIAELFNFLFGMDFEYTESVEWHPLGTFWSGDWLVPENEVWAHTTGRDRLELLRKTTFSISQIIQDTNLYEIAKIVLEDAGLREDEYWIDEELQEFEIPYSWFEPIPHRRALRMIAEACLGQVYQDRQGVVRVEGPSFLRDERTQSQTYLSRDDYFDKDQPIAWSEIANYIEVQTNPLRPSPTVEEVYVSNEPESIEAGQNRTITVYYNERPVLDPTASIDGTGSIANVNYYAWGADITVTSSISGEFTLKVEGRPLRVLNRERIVRQDAESIQDNGKIDYEFPDNHLIQRRATAQRIAEGLLIFSNPRRDIKLNWRGDPTLSLADRFTAPDFKDLNDADFHVISQSLEYDGGLTSTIKGRRAPD</sequence>
<dbReference type="EMBL" id="JAHQCS010000057">
    <property type="protein sequence ID" value="MBU9711057.1"/>
    <property type="molecule type" value="Genomic_DNA"/>
</dbReference>